<organism evidence="3 4">
    <name type="scientific">Paenibacillus whitsoniae</name>
    <dbReference type="NCBI Taxonomy" id="2496558"/>
    <lineage>
        <taxon>Bacteria</taxon>
        <taxon>Bacillati</taxon>
        <taxon>Bacillota</taxon>
        <taxon>Bacilli</taxon>
        <taxon>Bacillales</taxon>
        <taxon>Paenibacillaceae</taxon>
        <taxon>Paenibacillus</taxon>
    </lineage>
</organism>
<dbReference type="Proteomes" id="UP000276128">
    <property type="component" value="Unassembled WGS sequence"/>
</dbReference>
<feature type="transmembrane region" description="Helical" evidence="2">
    <location>
        <begin position="37"/>
        <end position="54"/>
    </location>
</feature>
<keyword evidence="4" id="KW-1185">Reference proteome</keyword>
<comment type="caution">
    <text evidence="3">The sequence shown here is derived from an EMBL/GenBank/DDBJ whole genome shotgun (WGS) entry which is preliminary data.</text>
</comment>
<dbReference type="OrthoDB" id="2375554at2"/>
<gene>
    <name evidence="3" type="primary">spoIIIAF</name>
    <name evidence="3" type="ORF">EJQ19_10730</name>
</gene>
<accession>A0A3S0AQ05</accession>
<dbReference type="AlphaFoldDB" id="A0A3S0AQ05"/>
<evidence type="ECO:0000313" key="4">
    <source>
        <dbReference type="Proteomes" id="UP000276128"/>
    </source>
</evidence>
<proteinExistence type="predicted"/>
<dbReference type="Pfam" id="PF09581">
    <property type="entry name" value="Spore_III_AF"/>
    <property type="match status" value="1"/>
</dbReference>
<evidence type="ECO:0000256" key="1">
    <source>
        <dbReference type="SAM" id="MobiDB-lite"/>
    </source>
</evidence>
<feature type="transmembrane region" description="Helical" evidence="2">
    <location>
        <begin position="6"/>
        <end position="25"/>
    </location>
</feature>
<dbReference type="InterPro" id="IPR014245">
    <property type="entry name" value="Spore_III_AF"/>
</dbReference>
<dbReference type="RefSeq" id="WP_126141210.1">
    <property type="nucleotide sequence ID" value="NZ_RXHU01000027.1"/>
</dbReference>
<evidence type="ECO:0000313" key="3">
    <source>
        <dbReference type="EMBL" id="RTE09715.1"/>
    </source>
</evidence>
<dbReference type="NCBIfam" id="TIGR02896">
    <property type="entry name" value="spore_III_AF"/>
    <property type="match status" value="1"/>
</dbReference>
<evidence type="ECO:0000256" key="2">
    <source>
        <dbReference type="SAM" id="Phobius"/>
    </source>
</evidence>
<dbReference type="EMBL" id="RXHU01000027">
    <property type="protein sequence ID" value="RTE09715.1"/>
    <property type="molecule type" value="Genomic_DNA"/>
</dbReference>
<name>A0A3S0AQ05_9BACL</name>
<sequence>MDWLAGWLKTVIMVIMLATFVDLLLPSNTMQRYVKTVLSLFILLTLLSPVLQLFQKDWNLDRLIGQAESQQNARAALAQGIGGSASMPALNVIQQDAQKLQNAEQKQTQLLVQTQLANAMKEQLQKETNRRVKDVAVQVQIDNNGKPAIQMVKVTLDDIEAGKKTAPGDRSIAAVEPVKPVEPIRIDRDPSTGVKPATVPDEGTPRLSEDELTKLQGVLTQNWLVHKEQMDFQLEVPKGWIAR</sequence>
<protein>
    <submittedName>
        <fullName evidence="3">Stage III sporulation protein AF</fullName>
    </submittedName>
</protein>
<keyword evidence="2" id="KW-1133">Transmembrane helix</keyword>
<keyword evidence="2" id="KW-0812">Transmembrane</keyword>
<reference evidence="3 4" key="1">
    <citation type="submission" date="2018-12" db="EMBL/GenBank/DDBJ databases">
        <title>Bacillus ochoae sp. nov., Paenibacillus whitsoniae sp. nov., Paenibacillus spiritus sp. nov. Isolated from the Mars Exploration Rover during spacecraft assembly.</title>
        <authorList>
            <person name="Seuylemezian A."/>
            <person name="Vaishampayan P."/>
        </authorList>
    </citation>
    <scope>NUCLEOTIDE SEQUENCE [LARGE SCALE GENOMIC DNA]</scope>
    <source>
        <strain evidence="3 4">MER 54</strain>
    </source>
</reference>
<feature type="region of interest" description="Disordered" evidence="1">
    <location>
        <begin position="184"/>
        <end position="206"/>
    </location>
</feature>
<keyword evidence="2" id="KW-0472">Membrane</keyword>